<protein>
    <submittedName>
        <fullName evidence="2">Uncharacterized protein</fullName>
    </submittedName>
</protein>
<evidence type="ECO:0000256" key="1">
    <source>
        <dbReference type="SAM" id="MobiDB-lite"/>
    </source>
</evidence>
<evidence type="ECO:0000313" key="2">
    <source>
        <dbReference type="EMBL" id="SIT14362.1"/>
    </source>
</evidence>
<dbReference type="AlphaFoldDB" id="A0A1N7PUX6"/>
<gene>
    <name evidence="2" type="ORF">SAMN05421785_107222</name>
</gene>
<feature type="compositionally biased region" description="Basic and acidic residues" evidence="1">
    <location>
        <begin position="202"/>
        <end position="216"/>
    </location>
</feature>
<evidence type="ECO:0000313" key="3">
    <source>
        <dbReference type="Proteomes" id="UP000185781"/>
    </source>
</evidence>
<sequence>MITLIRKFWVFGFLFLGIFSYAQEKKHFSNVSSILQNIIPNVKASSWLLIHSSYGKDRILKQSGAAIDYVSQTSGFNIGIAEENEFYFIVYVSGGKTEYVTTLEGLKNFVGKPDDIQDAAISAATDGYIIDEEFRDIAANYYEDKSNYYLNLGKLTSTECPYQKKYFTLTISKSTGIITEAKDNGSYIELYNKKCTNNPRLLKIEKKEEPKDEPKKKPARSTKRK</sequence>
<dbReference type="Proteomes" id="UP000185781">
    <property type="component" value="Unassembled WGS sequence"/>
</dbReference>
<feature type="region of interest" description="Disordered" evidence="1">
    <location>
        <begin position="201"/>
        <end position="225"/>
    </location>
</feature>
<dbReference type="RefSeq" id="WP_076394096.1">
    <property type="nucleotide sequence ID" value="NZ_FTOV01000007.1"/>
</dbReference>
<dbReference type="STRING" id="373672.SAMN05421785_107222"/>
<name>A0A1N7PUX6_9FLAO</name>
<reference evidence="2 3" key="1">
    <citation type="submission" date="2017-01" db="EMBL/GenBank/DDBJ databases">
        <authorList>
            <person name="Mah S.A."/>
            <person name="Swanson W.J."/>
            <person name="Moy G.W."/>
            <person name="Vacquier V.D."/>
        </authorList>
    </citation>
    <scope>NUCLEOTIDE SEQUENCE [LARGE SCALE GENOMIC DNA]</scope>
    <source>
        <strain evidence="2 3">DSM 18014</strain>
    </source>
</reference>
<dbReference type="EMBL" id="FTOV01000007">
    <property type="protein sequence ID" value="SIT14362.1"/>
    <property type="molecule type" value="Genomic_DNA"/>
</dbReference>
<dbReference type="OrthoDB" id="1273525at2"/>
<proteinExistence type="predicted"/>
<organism evidence="2 3">
    <name type="scientific">Chryseobacterium gambrini</name>
    <dbReference type="NCBI Taxonomy" id="373672"/>
    <lineage>
        <taxon>Bacteria</taxon>
        <taxon>Pseudomonadati</taxon>
        <taxon>Bacteroidota</taxon>
        <taxon>Flavobacteriia</taxon>
        <taxon>Flavobacteriales</taxon>
        <taxon>Weeksellaceae</taxon>
        <taxon>Chryseobacterium group</taxon>
        <taxon>Chryseobacterium</taxon>
    </lineage>
</organism>
<accession>A0A1N7PUX6</accession>